<keyword evidence="1" id="KW-0597">Phosphoprotein</keyword>
<dbReference type="EMBL" id="JANIBC010000001">
    <property type="protein sequence ID" value="MCQ8184203.1"/>
    <property type="molecule type" value="Genomic_DNA"/>
</dbReference>
<evidence type="ECO:0000313" key="4">
    <source>
        <dbReference type="Proteomes" id="UP001142610"/>
    </source>
</evidence>
<dbReference type="AlphaFoldDB" id="A0A9X2RJ19"/>
<feature type="domain" description="Response regulatory" evidence="2">
    <location>
        <begin position="25"/>
        <end position="138"/>
    </location>
</feature>
<evidence type="ECO:0000313" key="3">
    <source>
        <dbReference type="EMBL" id="MCQ8184203.1"/>
    </source>
</evidence>
<accession>A0A9X2RJ19</accession>
<sequence length="147" mass="15593">MPSGLFQAPQDSGRTTTPPPLAGRKILLVEDEFLIGLDLCENLENCGGDVLMAASLDEGFSKLTTDKGQIDAALLDVNLGGLTVFPLANMLQEQGVPLVFHSGHAELLTDLPRRYPAALWLSKPAEMADIVGALASQISSSSRSDDD</sequence>
<protein>
    <recommendedName>
        <fullName evidence="2">Response regulatory domain-containing protein</fullName>
    </recommendedName>
</protein>
<feature type="modified residue" description="4-aspartylphosphate" evidence="1">
    <location>
        <position position="76"/>
    </location>
</feature>
<evidence type="ECO:0000259" key="2">
    <source>
        <dbReference type="PROSITE" id="PS50110"/>
    </source>
</evidence>
<gene>
    <name evidence="3" type="ORF">NOG11_02280</name>
</gene>
<dbReference type="Gene3D" id="3.40.50.2300">
    <property type="match status" value="1"/>
</dbReference>
<reference evidence="3" key="1">
    <citation type="submission" date="2022-07" db="EMBL/GenBank/DDBJ databases">
        <title>Parvularcula maris sp. nov., an algicidal bacterium isolated from seawater.</title>
        <authorList>
            <person name="Li F."/>
        </authorList>
    </citation>
    <scope>NUCLEOTIDE SEQUENCE</scope>
    <source>
        <strain evidence="3">BGMRC 0090</strain>
    </source>
</reference>
<name>A0A9X2RJ19_9PROT</name>
<dbReference type="SUPFAM" id="SSF52172">
    <property type="entry name" value="CheY-like"/>
    <property type="match status" value="1"/>
</dbReference>
<comment type="caution">
    <text evidence="3">The sequence shown here is derived from an EMBL/GenBank/DDBJ whole genome shotgun (WGS) entry which is preliminary data.</text>
</comment>
<evidence type="ECO:0000256" key="1">
    <source>
        <dbReference type="PROSITE-ProRule" id="PRU00169"/>
    </source>
</evidence>
<dbReference type="Proteomes" id="UP001142610">
    <property type="component" value="Unassembled WGS sequence"/>
</dbReference>
<keyword evidence="4" id="KW-1185">Reference proteome</keyword>
<dbReference type="PROSITE" id="PS50110">
    <property type="entry name" value="RESPONSE_REGULATORY"/>
    <property type="match status" value="1"/>
</dbReference>
<dbReference type="InterPro" id="IPR011006">
    <property type="entry name" value="CheY-like_superfamily"/>
</dbReference>
<organism evidence="3 4">
    <name type="scientific">Parvularcula maris</name>
    <dbReference type="NCBI Taxonomy" id="2965077"/>
    <lineage>
        <taxon>Bacteria</taxon>
        <taxon>Pseudomonadati</taxon>
        <taxon>Pseudomonadota</taxon>
        <taxon>Alphaproteobacteria</taxon>
        <taxon>Parvularculales</taxon>
        <taxon>Parvularculaceae</taxon>
        <taxon>Parvularcula</taxon>
    </lineage>
</organism>
<dbReference type="RefSeq" id="WP_256618007.1">
    <property type="nucleotide sequence ID" value="NZ_JANIBC010000001.1"/>
</dbReference>
<dbReference type="GO" id="GO:0000160">
    <property type="term" value="P:phosphorelay signal transduction system"/>
    <property type="evidence" value="ECO:0007669"/>
    <property type="project" value="InterPro"/>
</dbReference>
<dbReference type="SMART" id="SM00448">
    <property type="entry name" value="REC"/>
    <property type="match status" value="1"/>
</dbReference>
<proteinExistence type="predicted"/>
<dbReference type="InterPro" id="IPR001789">
    <property type="entry name" value="Sig_transdc_resp-reg_receiver"/>
</dbReference>